<keyword evidence="5 11" id="KW-0812">Transmembrane</keyword>
<keyword evidence="6 11" id="KW-0375">Hydrogen ion transport</keyword>
<keyword evidence="4 11" id="KW-0138">CF(0)</keyword>
<dbReference type="EMBL" id="PZZP01000002">
    <property type="protein sequence ID" value="PTM56756.1"/>
    <property type="molecule type" value="Genomic_DNA"/>
</dbReference>
<evidence type="ECO:0000256" key="4">
    <source>
        <dbReference type="ARBA" id="ARBA00022547"/>
    </source>
</evidence>
<dbReference type="CDD" id="cd00310">
    <property type="entry name" value="ATP-synt_Fo_a_6"/>
    <property type="match status" value="1"/>
</dbReference>
<evidence type="ECO:0000313" key="13">
    <source>
        <dbReference type="EMBL" id="PTM56756.1"/>
    </source>
</evidence>
<dbReference type="Pfam" id="PF00119">
    <property type="entry name" value="ATP-synt_A"/>
    <property type="match status" value="1"/>
</dbReference>
<feature type="transmembrane region" description="Helical" evidence="11">
    <location>
        <begin position="75"/>
        <end position="98"/>
    </location>
</feature>
<dbReference type="RefSeq" id="WP_107728061.1">
    <property type="nucleotide sequence ID" value="NZ_PZZP01000002.1"/>
</dbReference>
<dbReference type="GO" id="GO:0046933">
    <property type="term" value="F:proton-transporting ATP synthase activity, rotational mechanism"/>
    <property type="evidence" value="ECO:0007669"/>
    <property type="project" value="UniProtKB-UniRule"/>
</dbReference>
<comment type="subcellular location">
    <subcellularLocation>
        <location evidence="11 12">Cell membrane</location>
        <topology evidence="11 12">Multi-pass membrane protein</topology>
    </subcellularLocation>
    <subcellularLocation>
        <location evidence="1">Membrane</location>
        <topology evidence="1">Multi-pass membrane protein</topology>
    </subcellularLocation>
</comment>
<comment type="similarity">
    <text evidence="2 11 12">Belongs to the ATPase A chain family.</text>
</comment>
<dbReference type="Proteomes" id="UP000241639">
    <property type="component" value="Unassembled WGS sequence"/>
</dbReference>
<comment type="function">
    <text evidence="11 12">Key component of the proton channel; it plays a direct role in the translocation of protons across the membrane.</text>
</comment>
<comment type="caution">
    <text evidence="13">The sequence shown here is derived from an EMBL/GenBank/DDBJ whole genome shotgun (WGS) entry which is preliminary data.</text>
</comment>
<organism evidence="13 14">
    <name type="scientific">Desmospora activa DSM 45169</name>
    <dbReference type="NCBI Taxonomy" id="1121389"/>
    <lineage>
        <taxon>Bacteria</taxon>
        <taxon>Bacillati</taxon>
        <taxon>Bacillota</taxon>
        <taxon>Bacilli</taxon>
        <taxon>Bacillales</taxon>
        <taxon>Thermoactinomycetaceae</taxon>
        <taxon>Desmospora</taxon>
    </lineage>
</organism>
<evidence type="ECO:0000313" key="14">
    <source>
        <dbReference type="Proteomes" id="UP000241639"/>
    </source>
</evidence>
<feature type="transmembrane region" description="Helical" evidence="11">
    <location>
        <begin position="205"/>
        <end position="230"/>
    </location>
</feature>
<dbReference type="GO" id="GO:0045259">
    <property type="term" value="C:proton-transporting ATP synthase complex"/>
    <property type="evidence" value="ECO:0007669"/>
    <property type="project" value="UniProtKB-KW"/>
</dbReference>
<feature type="transmembrane region" description="Helical" evidence="11">
    <location>
        <begin position="127"/>
        <end position="147"/>
    </location>
</feature>
<accession>A0A2T4Z4F2</accession>
<evidence type="ECO:0000256" key="10">
    <source>
        <dbReference type="ARBA" id="ARBA00023310"/>
    </source>
</evidence>
<evidence type="ECO:0000256" key="1">
    <source>
        <dbReference type="ARBA" id="ARBA00004141"/>
    </source>
</evidence>
<dbReference type="OrthoDB" id="9789241at2"/>
<evidence type="ECO:0000256" key="6">
    <source>
        <dbReference type="ARBA" id="ARBA00022781"/>
    </source>
</evidence>
<gene>
    <name evidence="11" type="primary">atpB</name>
    <name evidence="13" type="ORF">C8J48_3081</name>
</gene>
<protein>
    <recommendedName>
        <fullName evidence="11 12">ATP synthase subunit a</fullName>
    </recommendedName>
    <alternativeName>
        <fullName evidence="11">ATP synthase F0 sector subunit a</fullName>
    </alternativeName>
    <alternativeName>
        <fullName evidence="11">F-ATPase subunit 6</fullName>
    </alternativeName>
</protein>
<dbReference type="Gene3D" id="1.20.120.220">
    <property type="entry name" value="ATP synthase, F0 complex, subunit A"/>
    <property type="match status" value="1"/>
</dbReference>
<proteinExistence type="inferred from homology"/>
<keyword evidence="11" id="KW-1003">Cell membrane</keyword>
<evidence type="ECO:0000256" key="8">
    <source>
        <dbReference type="ARBA" id="ARBA00023065"/>
    </source>
</evidence>
<dbReference type="InterPro" id="IPR035908">
    <property type="entry name" value="F0_ATP_A_sf"/>
</dbReference>
<evidence type="ECO:0000256" key="7">
    <source>
        <dbReference type="ARBA" id="ARBA00022989"/>
    </source>
</evidence>
<sequence>MEETPKVELLGMTFDVTVMIATTFTCCVVFLLTFLATRGRNVRRPTGMQNLVEMLIQFLRNMVRESFDNRTAEKFIGFVVTLFLFIFFANQMGVILMVTAHAHHDLPTLGLAAGDHVSLFKSPTADFNVPVVMALAITLFAHFIGIARHPGAYFKAYLNPMHIIEEITKPLTHAMRLWANIFAGEILITILITLGGPLITGAPLLVWLGYSVFIGAVQAYVFTILATIYISQKYSPQH</sequence>
<evidence type="ECO:0000256" key="12">
    <source>
        <dbReference type="RuleBase" id="RU000483"/>
    </source>
</evidence>
<keyword evidence="10 11" id="KW-0066">ATP synthesis</keyword>
<dbReference type="InterPro" id="IPR000568">
    <property type="entry name" value="ATP_synth_F0_asu"/>
</dbReference>
<dbReference type="AlphaFoldDB" id="A0A2T4Z4F2"/>
<dbReference type="GO" id="GO:0042777">
    <property type="term" value="P:proton motive force-driven plasma membrane ATP synthesis"/>
    <property type="evidence" value="ECO:0007669"/>
    <property type="project" value="TreeGrafter"/>
</dbReference>
<dbReference type="PROSITE" id="PS00449">
    <property type="entry name" value="ATPASE_A"/>
    <property type="match status" value="1"/>
</dbReference>
<feature type="transmembrane region" description="Helical" evidence="11">
    <location>
        <begin position="177"/>
        <end position="199"/>
    </location>
</feature>
<dbReference type="PRINTS" id="PR00123">
    <property type="entry name" value="ATPASEA"/>
</dbReference>
<name>A0A2T4Z4F2_9BACL</name>
<keyword evidence="7 11" id="KW-1133">Transmembrane helix</keyword>
<keyword evidence="14" id="KW-1185">Reference proteome</keyword>
<dbReference type="HAMAP" id="MF_01393">
    <property type="entry name" value="ATP_synth_a_bact"/>
    <property type="match status" value="1"/>
</dbReference>
<dbReference type="SUPFAM" id="SSF81336">
    <property type="entry name" value="F1F0 ATP synthase subunit A"/>
    <property type="match status" value="1"/>
</dbReference>
<dbReference type="InterPro" id="IPR045082">
    <property type="entry name" value="ATP_syn_F0_a_bact/chloroplast"/>
</dbReference>
<dbReference type="PANTHER" id="PTHR42823">
    <property type="entry name" value="ATP SYNTHASE SUBUNIT A, CHLOROPLASTIC"/>
    <property type="match status" value="1"/>
</dbReference>
<keyword evidence="9 11" id="KW-0472">Membrane</keyword>
<dbReference type="GO" id="GO:0005886">
    <property type="term" value="C:plasma membrane"/>
    <property type="evidence" value="ECO:0007669"/>
    <property type="project" value="UniProtKB-SubCell"/>
</dbReference>
<reference evidence="13 14" key="1">
    <citation type="submission" date="2018-04" db="EMBL/GenBank/DDBJ databases">
        <title>Genomic Encyclopedia of Archaeal and Bacterial Type Strains, Phase II (KMG-II): from individual species to whole genera.</title>
        <authorList>
            <person name="Goeker M."/>
        </authorList>
    </citation>
    <scope>NUCLEOTIDE SEQUENCE [LARGE SCALE GENOMIC DNA]</scope>
    <source>
        <strain evidence="13 14">DSM 45169</strain>
    </source>
</reference>
<evidence type="ECO:0000256" key="5">
    <source>
        <dbReference type="ARBA" id="ARBA00022692"/>
    </source>
</evidence>
<keyword evidence="8 11" id="KW-0406">Ion transport</keyword>
<evidence type="ECO:0000256" key="2">
    <source>
        <dbReference type="ARBA" id="ARBA00006810"/>
    </source>
</evidence>
<evidence type="ECO:0000256" key="9">
    <source>
        <dbReference type="ARBA" id="ARBA00023136"/>
    </source>
</evidence>
<dbReference type="NCBIfam" id="TIGR01131">
    <property type="entry name" value="ATP_synt_6_or_A"/>
    <property type="match status" value="1"/>
</dbReference>
<feature type="transmembrane region" description="Helical" evidence="11">
    <location>
        <begin position="12"/>
        <end position="35"/>
    </location>
</feature>
<evidence type="ECO:0000256" key="11">
    <source>
        <dbReference type="HAMAP-Rule" id="MF_01393"/>
    </source>
</evidence>
<dbReference type="InterPro" id="IPR023011">
    <property type="entry name" value="ATP_synth_F0_asu_AS"/>
</dbReference>
<keyword evidence="3 11" id="KW-0813">Transport</keyword>
<evidence type="ECO:0000256" key="3">
    <source>
        <dbReference type="ARBA" id="ARBA00022448"/>
    </source>
</evidence>
<dbReference type="PANTHER" id="PTHR42823:SF3">
    <property type="entry name" value="ATP SYNTHASE SUBUNIT A, CHLOROPLASTIC"/>
    <property type="match status" value="1"/>
</dbReference>